<dbReference type="PANTHER" id="PTHR11741">
    <property type="entry name" value="ELONGATION FACTOR TS"/>
    <property type="match status" value="1"/>
</dbReference>
<feature type="domain" description="Translation elongation factor EFTs/EF1B dimerisation" evidence="8">
    <location>
        <begin position="70"/>
        <end position="272"/>
    </location>
</feature>
<dbReference type="GO" id="GO:0005737">
    <property type="term" value="C:cytoplasm"/>
    <property type="evidence" value="ECO:0007669"/>
    <property type="project" value="UniProtKB-SubCell"/>
</dbReference>
<dbReference type="InterPro" id="IPR018101">
    <property type="entry name" value="Transl_elong_Ts_CS"/>
</dbReference>
<comment type="subcellular location">
    <subcellularLocation>
        <location evidence="5 7">Cytoplasm</location>
    </subcellularLocation>
</comment>
<reference evidence="9 10" key="1">
    <citation type="submission" date="2019-03" db="EMBL/GenBank/DDBJ databases">
        <title>Porphyromonas levii Isolated from the Uterus of Dairy Cows.</title>
        <authorList>
            <person name="Francis A.M."/>
        </authorList>
    </citation>
    <scope>NUCLEOTIDE SEQUENCE [LARGE SCALE GENOMIC DNA]</scope>
    <source>
        <strain evidence="9 10">AF5678</strain>
    </source>
</reference>
<dbReference type="PANTHER" id="PTHR11741:SF0">
    <property type="entry name" value="ELONGATION FACTOR TS, MITOCHONDRIAL"/>
    <property type="match status" value="1"/>
</dbReference>
<dbReference type="FunFam" id="1.10.8.10:FF:000001">
    <property type="entry name" value="Elongation factor Ts"/>
    <property type="match status" value="1"/>
</dbReference>
<comment type="similarity">
    <text evidence="1 5 6">Belongs to the EF-Ts family.</text>
</comment>
<dbReference type="SUPFAM" id="SSF46934">
    <property type="entry name" value="UBA-like"/>
    <property type="match status" value="1"/>
</dbReference>
<evidence type="ECO:0000256" key="2">
    <source>
        <dbReference type="ARBA" id="ARBA00016956"/>
    </source>
</evidence>
<dbReference type="InterPro" id="IPR009060">
    <property type="entry name" value="UBA-like_sf"/>
</dbReference>
<dbReference type="EMBL" id="SPNC01000074">
    <property type="protein sequence ID" value="TFH94958.1"/>
    <property type="molecule type" value="Genomic_DNA"/>
</dbReference>
<dbReference type="HAMAP" id="MF_00050">
    <property type="entry name" value="EF_Ts"/>
    <property type="match status" value="1"/>
</dbReference>
<dbReference type="PROSITE" id="PS01127">
    <property type="entry name" value="EF_TS_2"/>
    <property type="match status" value="1"/>
</dbReference>
<dbReference type="OrthoDB" id="9808348at2"/>
<keyword evidence="5" id="KW-0963">Cytoplasm</keyword>
<comment type="function">
    <text evidence="5 6">Associates with the EF-Tu.GDP complex and induces the exchange of GDP to GTP. It remains bound to the aminoacyl-tRNA.EF-Tu.GTP complex up to the GTP hydrolysis stage on the ribosome.</text>
</comment>
<dbReference type="STRING" id="1122973.GCA_000379925_00005"/>
<accession>A0A4Y8WPR5</accession>
<evidence type="ECO:0000259" key="8">
    <source>
        <dbReference type="Pfam" id="PF00889"/>
    </source>
</evidence>
<dbReference type="InterPro" id="IPR001816">
    <property type="entry name" value="Transl_elong_EFTs/EF1B"/>
</dbReference>
<evidence type="ECO:0000256" key="1">
    <source>
        <dbReference type="ARBA" id="ARBA00005532"/>
    </source>
</evidence>
<evidence type="ECO:0000256" key="7">
    <source>
        <dbReference type="RuleBase" id="RU000643"/>
    </source>
</evidence>
<dbReference type="CDD" id="cd14275">
    <property type="entry name" value="UBA_EF-Ts"/>
    <property type="match status" value="1"/>
</dbReference>
<sequence length="274" mass="29991">MAVSMQDIKHLRDLTGAGMMDVKKALEEAAGDQEKAMEILRKKGQAIAAKRSDREASEGCVLTHAENGVATMVALKCETDFVAKNEDFIKLTQEILDKAVAEKPANLEALLSLQINGLTIEAHITERSGVTGEKMEIGSYEQFTAPVVSSYVHAGNKLGVIVGFNEAVNEEFAKEIAMQIASMNPVAVDEAGVPENIKQQELQIAMDKAREAGKPENLLERIAQGSLEKYYKENTLLKQEFVFAEDKKNVGDALKAASKTLSVTTFKRFNLNQD</sequence>
<dbReference type="Gene3D" id="1.10.8.10">
    <property type="entry name" value="DNA helicase RuvA subunit, C-terminal domain"/>
    <property type="match status" value="1"/>
</dbReference>
<dbReference type="Proteomes" id="UP000297225">
    <property type="component" value="Unassembled WGS sequence"/>
</dbReference>
<name>A0A4Y8WPR5_9PORP</name>
<evidence type="ECO:0000256" key="3">
    <source>
        <dbReference type="ARBA" id="ARBA00022768"/>
    </source>
</evidence>
<evidence type="ECO:0000256" key="5">
    <source>
        <dbReference type="HAMAP-Rule" id="MF_00050"/>
    </source>
</evidence>
<dbReference type="RefSeq" id="WP_018357295.1">
    <property type="nucleotide sequence ID" value="NZ_CP197400.1"/>
</dbReference>
<dbReference type="InterPro" id="IPR014039">
    <property type="entry name" value="Transl_elong_EFTs/EF1B_dimer"/>
</dbReference>
<organism evidence="9 10">
    <name type="scientific">Porphyromonas levii</name>
    <dbReference type="NCBI Taxonomy" id="28114"/>
    <lineage>
        <taxon>Bacteria</taxon>
        <taxon>Pseudomonadati</taxon>
        <taxon>Bacteroidota</taxon>
        <taxon>Bacteroidia</taxon>
        <taxon>Bacteroidales</taxon>
        <taxon>Porphyromonadaceae</taxon>
        <taxon>Porphyromonas</taxon>
    </lineage>
</organism>
<evidence type="ECO:0000313" key="9">
    <source>
        <dbReference type="EMBL" id="TFH94958.1"/>
    </source>
</evidence>
<dbReference type="GeneID" id="66797980"/>
<keyword evidence="10" id="KW-1185">Reference proteome</keyword>
<dbReference type="Gene3D" id="1.10.286.20">
    <property type="match status" value="1"/>
</dbReference>
<proteinExistence type="inferred from homology"/>
<dbReference type="SUPFAM" id="SSF54713">
    <property type="entry name" value="Elongation factor Ts (EF-Ts), dimerisation domain"/>
    <property type="match status" value="1"/>
</dbReference>
<gene>
    <name evidence="5" type="primary">tsf</name>
    <name evidence="9" type="ORF">E4P47_05625</name>
</gene>
<feature type="region of interest" description="Involved in Mg(2+) ion dislocation from EF-Tu" evidence="5">
    <location>
        <begin position="79"/>
        <end position="82"/>
    </location>
</feature>
<evidence type="ECO:0000313" key="10">
    <source>
        <dbReference type="Proteomes" id="UP000297225"/>
    </source>
</evidence>
<dbReference type="InterPro" id="IPR036402">
    <property type="entry name" value="EF-Ts_dimer_sf"/>
</dbReference>
<keyword evidence="3 5" id="KW-0251">Elongation factor</keyword>
<dbReference type="GO" id="GO:0003746">
    <property type="term" value="F:translation elongation factor activity"/>
    <property type="evidence" value="ECO:0007669"/>
    <property type="project" value="UniProtKB-UniRule"/>
</dbReference>
<keyword evidence="4 5" id="KW-0648">Protein biosynthesis</keyword>
<dbReference type="Pfam" id="PF00889">
    <property type="entry name" value="EF_TS"/>
    <property type="match status" value="1"/>
</dbReference>
<dbReference type="Gene3D" id="3.30.479.20">
    <property type="entry name" value="Elongation factor Ts, dimerisation domain"/>
    <property type="match status" value="2"/>
</dbReference>
<evidence type="ECO:0000256" key="6">
    <source>
        <dbReference type="RuleBase" id="RU000642"/>
    </source>
</evidence>
<comment type="caution">
    <text evidence="9">The sequence shown here is derived from an EMBL/GenBank/DDBJ whole genome shotgun (WGS) entry which is preliminary data.</text>
</comment>
<dbReference type="NCBIfam" id="TIGR00116">
    <property type="entry name" value="tsf"/>
    <property type="match status" value="1"/>
</dbReference>
<protein>
    <recommendedName>
        <fullName evidence="2 5">Elongation factor Ts</fullName>
        <shortName evidence="5">EF-Ts</shortName>
    </recommendedName>
</protein>
<dbReference type="AlphaFoldDB" id="A0A4Y8WPR5"/>
<dbReference type="PROSITE" id="PS01126">
    <property type="entry name" value="EF_TS_1"/>
    <property type="match status" value="1"/>
</dbReference>
<evidence type="ECO:0000256" key="4">
    <source>
        <dbReference type="ARBA" id="ARBA00022917"/>
    </source>
</evidence>